<organism evidence="2 3">
    <name type="scientific">Ostreobium quekettii</name>
    <dbReference type="NCBI Taxonomy" id="121088"/>
    <lineage>
        <taxon>Eukaryota</taxon>
        <taxon>Viridiplantae</taxon>
        <taxon>Chlorophyta</taxon>
        <taxon>core chlorophytes</taxon>
        <taxon>Ulvophyceae</taxon>
        <taxon>TCBD clade</taxon>
        <taxon>Bryopsidales</taxon>
        <taxon>Ostreobineae</taxon>
        <taxon>Ostreobiaceae</taxon>
        <taxon>Ostreobium</taxon>
    </lineage>
</organism>
<evidence type="ECO:0000313" key="2">
    <source>
        <dbReference type="EMBL" id="CAD7702714.1"/>
    </source>
</evidence>
<comment type="caution">
    <text evidence="2">The sequence shown here is derived from an EMBL/GenBank/DDBJ whole genome shotgun (WGS) entry which is preliminary data.</text>
</comment>
<keyword evidence="3" id="KW-1185">Reference proteome</keyword>
<comment type="subcellular location">
    <subcellularLocation>
        <location evidence="1">Cytoplasm</location>
        <location evidence="1">Cytoskeleton</location>
        <location evidence="1">Cilium axoneme</location>
    </subcellularLocation>
</comment>
<name>A0A8S1J5S4_9CHLO</name>
<dbReference type="InterPro" id="IPR001611">
    <property type="entry name" value="Leu-rich_rpt"/>
</dbReference>
<dbReference type="GO" id="GO:0031146">
    <property type="term" value="P:SCF-dependent proteasomal ubiquitin-dependent protein catabolic process"/>
    <property type="evidence" value="ECO:0007669"/>
    <property type="project" value="TreeGrafter"/>
</dbReference>
<dbReference type="EMBL" id="CAJHUC010001923">
    <property type="protein sequence ID" value="CAD7702714.1"/>
    <property type="molecule type" value="Genomic_DNA"/>
</dbReference>
<dbReference type="Proteomes" id="UP000708148">
    <property type="component" value="Unassembled WGS sequence"/>
</dbReference>
<reference evidence="2" key="1">
    <citation type="submission" date="2020-12" db="EMBL/GenBank/DDBJ databases">
        <authorList>
            <person name="Iha C."/>
        </authorList>
    </citation>
    <scope>NUCLEOTIDE SEQUENCE</scope>
</reference>
<dbReference type="InterPro" id="IPR032675">
    <property type="entry name" value="LRR_dom_sf"/>
</dbReference>
<dbReference type="GO" id="GO:0005930">
    <property type="term" value="C:axoneme"/>
    <property type="evidence" value="ECO:0007669"/>
    <property type="project" value="UniProtKB-SubCell"/>
</dbReference>
<gene>
    <name evidence="2" type="ORF">OSTQU699_LOCUS8070</name>
</gene>
<evidence type="ECO:0000256" key="1">
    <source>
        <dbReference type="ARBA" id="ARBA00004430"/>
    </source>
</evidence>
<dbReference type="InterPro" id="IPR006553">
    <property type="entry name" value="Leu-rich_rpt_Cys-con_subtyp"/>
</dbReference>
<protein>
    <recommendedName>
        <fullName evidence="4">Mitochondrial ATP synthase regulatory component factor B</fullName>
    </recommendedName>
</protein>
<sequence length="482" mass="52533">MFPHVLDRVHAVQAEHEAIVFLQRGRLVDRHWCQWATQATKESLLMAGDHLQEKIEHTVNRFSALESIKLTGASANNVALLRRLPLLRHATIWHASCDMMHLGQLVGLVSLKLAWCHKLTDQGVGVIATLTRLTALELSNCWDITEHCVSSLALLPALRDLNVSNTRCMSDVGMGHFAAMSTLTKIDFYHSGQTSPLSDKGAKMLGTMTNLVALNLADTPSFTSRGVAHILSLTNLADLCLPINASDDTLHSLACLTGISHLGIDGNKVAERGWKSLKQFSKLSALSIHDCETLDKGMKFIGEVTNLISLTLGEIVVRKFDEHALISLSHLTALTSLSMCNISGLTDKHADGLSNMATLKRLHLTNCENISGQGFGYLSGLKCLTDLHLSNCLCITDSSLGELATVRSLTDLHLEDCPEVTDAGVAALSQLTALSILNLRGFPKITKVGLAQLESLRLLRRLRVVGRPEVALKVGEFLSTWH</sequence>
<evidence type="ECO:0008006" key="4">
    <source>
        <dbReference type="Google" id="ProtNLM"/>
    </source>
</evidence>
<dbReference type="Gene3D" id="3.80.10.10">
    <property type="entry name" value="Ribonuclease Inhibitor"/>
    <property type="match status" value="4"/>
</dbReference>
<dbReference type="PANTHER" id="PTHR13318">
    <property type="entry name" value="PARTNER OF PAIRED, ISOFORM B-RELATED"/>
    <property type="match status" value="1"/>
</dbReference>
<dbReference type="PANTHER" id="PTHR13318:SF162">
    <property type="entry name" value="LEUCINE-RICH REPEAT FAMILY PROTEIN"/>
    <property type="match status" value="1"/>
</dbReference>
<dbReference type="GO" id="GO:0019005">
    <property type="term" value="C:SCF ubiquitin ligase complex"/>
    <property type="evidence" value="ECO:0007669"/>
    <property type="project" value="TreeGrafter"/>
</dbReference>
<dbReference type="AlphaFoldDB" id="A0A8S1J5S4"/>
<dbReference type="Pfam" id="PF13516">
    <property type="entry name" value="LRR_6"/>
    <property type="match status" value="1"/>
</dbReference>
<dbReference type="OrthoDB" id="120976at2759"/>
<proteinExistence type="predicted"/>
<evidence type="ECO:0000313" key="3">
    <source>
        <dbReference type="Proteomes" id="UP000708148"/>
    </source>
</evidence>
<dbReference type="SUPFAM" id="SSF52058">
    <property type="entry name" value="L domain-like"/>
    <property type="match status" value="1"/>
</dbReference>
<accession>A0A8S1J5S4</accession>
<dbReference type="SMART" id="SM00367">
    <property type="entry name" value="LRR_CC"/>
    <property type="match status" value="7"/>
</dbReference>